<dbReference type="InterPro" id="IPR038735">
    <property type="entry name" value="MSMEG_1276-like_NTP-PPase_dom"/>
</dbReference>
<evidence type="ECO:0000313" key="2">
    <source>
        <dbReference type="EMBL" id="KIL51089.1"/>
    </source>
</evidence>
<evidence type="ECO:0000313" key="3">
    <source>
        <dbReference type="Proteomes" id="UP000031972"/>
    </source>
</evidence>
<dbReference type="SUPFAM" id="SSF101386">
    <property type="entry name" value="all-alpha NTP pyrophosphatases"/>
    <property type="match status" value="1"/>
</dbReference>
<dbReference type="Proteomes" id="UP000031972">
    <property type="component" value="Unassembled WGS sequence"/>
</dbReference>
<evidence type="ECO:0000256" key="1">
    <source>
        <dbReference type="SAM" id="Coils"/>
    </source>
</evidence>
<sequence>MPKYNKLVRDYIPQIIEQSGSKYSVKTLGNEEYIIELKKKMHEEIAEYEEAKNDQDAVEELADLLELVYAAAESHGTSVEHLERVRMTKAEKRGAFKDKVFLIEVEDE</sequence>
<feature type="coiled-coil region" evidence="1">
    <location>
        <begin position="34"/>
        <end position="68"/>
    </location>
</feature>
<gene>
    <name evidence="2" type="ORF">KR50_09700</name>
</gene>
<dbReference type="OrthoDB" id="9813491at2"/>
<dbReference type="Pfam" id="PF01503">
    <property type="entry name" value="PRA-PH"/>
    <property type="match status" value="1"/>
</dbReference>
<dbReference type="PATRIC" id="fig|220754.4.peg.989"/>
<keyword evidence="3" id="KW-1185">Reference proteome</keyword>
<reference evidence="2 3" key="1">
    <citation type="submission" date="2015-01" db="EMBL/GenBank/DDBJ databases">
        <title>Jeotgalibacillus campisalis genome sequencing.</title>
        <authorList>
            <person name="Goh K.M."/>
            <person name="Chan K.-G."/>
            <person name="Yaakop A.S."/>
            <person name="Ee R."/>
            <person name="Gan H.M."/>
            <person name="Chan C.S."/>
        </authorList>
    </citation>
    <scope>NUCLEOTIDE SEQUENCE [LARGE SCALE GENOMIC DNA]</scope>
    <source>
        <strain evidence="2 3">SF-57</strain>
    </source>
</reference>
<comment type="caution">
    <text evidence="2">The sequence shown here is derived from an EMBL/GenBank/DDBJ whole genome shotgun (WGS) entry which is preliminary data.</text>
</comment>
<dbReference type="InterPro" id="IPR021130">
    <property type="entry name" value="PRib-ATP_PPHydrolase-like"/>
</dbReference>
<dbReference type="AlphaFoldDB" id="A0A0C2SAX4"/>
<accession>A0A0C2SAX4</accession>
<organism evidence="2 3">
    <name type="scientific">Jeotgalibacillus campisalis</name>
    <dbReference type="NCBI Taxonomy" id="220754"/>
    <lineage>
        <taxon>Bacteria</taxon>
        <taxon>Bacillati</taxon>
        <taxon>Bacillota</taxon>
        <taxon>Bacilli</taxon>
        <taxon>Bacillales</taxon>
        <taxon>Caryophanaceae</taxon>
        <taxon>Jeotgalibacillus</taxon>
    </lineage>
</organism>
<evidence type="ECO:0008006" key="4">
    <source>
        <dbReference type="Google" id="ProtNLM"/>
    </source>
</evidence>
<dbReference type="RefSeq" id="WP_041055462.1">
    <property type="nucleotide sequence ID" value="NZ_JXRR01000008.1"/>
</dbReference>
<name>A0A0C2SAX4_9BACL</name>
<protein>
    <recommendedName>
        <fullName evidence="4">Phosphoribosyl-ATP pyrophosphohydrolase</fullName>
    </recommendedName>
</protein>
<dbReference type="EMBL" id="JXRR01000008">
    <property type="protein sequence ID" value="KIL51089.1"/>
    <property type="molecule type" value="Genomic_DNA"/>
</dbReference>
<proteinExistence type="predicted"/>
<keyword evidence="1" id="KW-0175">Coiled coil</keyword>
<dbReference type="CDD" id="cd11532">
    <property type="entry name" value="NTP-PPase_COG4997"/>
    <property type="match status" value="1"/>
</dbReference>